<name>F8PU42_SERL3</name>
<evidence type="ECO:0000313" key="2">
    <source>
        <dbReference type="Proteomes" id="UP000008063"/>
    </source>
</evidence>
<dbReference type="InParanoid" id="F8PU42"/>
<accession>F8PU42</accession>
<gene>
    <name evidence="1" type="ORF">SERLA73DRAFT_180333</name>
</gene>
<organism evidence="2">
    <name type="scientific">Serpula lacrymans var. lacrymans (strain S7.3)</name>
    <name type="common">Dry rot fungus</name>
    <dbReference type="NCBI Taxonomy" id="936435"/>
    <lineage>
        <taxon>Eukaryota</taxon>
        <taxon>Fungi</taxon>
        <taxon>Dikarya</taxon>
        <taxon>Basidiomycota</taxon>
        <taxon>Agaricomycotina</taxon>
        <taxon>Agaricomycetes</taxon>
        <taxon>Agaricomycetidae</taxon>
        <taxon>Boletales</taxon>
        <taxon>Coniophorineae</taxon>
        <taxon>Serpulaceae</taxon>
        <taxon>Serpula</taxon>
    </lineage>
</organism>
<dbReference type="HOGENOM" id="CLU_1810875_0_0_1"/>
<reference evidence="2" key="1">
    <citation type="journal article" date="2011" name="Science">
        <title>The plant cell wall-decomposing machinery underlies the functional diversity of forest fungi.</title>
        <authorList>
            <person name="Eastwood D.C."/>
            <person name="Floudas D."/>
            <person name="Binder M."/>
            <person name="Majcherczyk A."/>
            <person name="Schneider P."/>
            <person name="Aerts A."/>
            <person name="Asiegbu F.O."/>
            <person name="Baker S.E."/>
            <person name="Barry K."/>
            <person name="Bendiksby M."/>
            <person name="Blumentritt M."/>
            <person name="Coutinho P.M."/>
            <person name="Cullen D."/>
            <person name="de Vries R.P."/>
            <person name="Gathman A."/>
            <person name="Goodell B."/>
            <person name="Henrissat B."/>
            <person name="Ihrmark K."/>
            <person name="Kauserud H."/>
            <person name="Kohler A."/>
            <person name="LaButti K."/>
            <person name="Lapidus A."/>
            <person name="Lavin J.L."/>
            <person name="Lee Y.-H."/>
            <person name="Lindquist E."/>
            <person name="Lilly W."/>
            <person name="Lucas S."/>
            <person name="Morin E."/>
            <person name="Murat C."/>
            <person name="Oguiza J.A."/>
            <person name="Park J."/>
            <person name="Pisabarro A.G."/>
            <person name="Riley R."/>
            <person name="Rosling A."/>
            <person name="Salamov A."/>
            <person name="Schmidt O."/>
            <person name="Schmutz J."/>
            <person name="Skrede I."/>
            <person name="Stenlid J."/>
            <person name="Wiebenga A."/>
            <person name="Xie X."/>
            <person name="Kuees U."/>
            <person name="Hibbett D.S."/>
            <person name="Hoffmeister D."/>
            <person name="Hoegberg N."/>
            <person name="Martin F."/>
            <person name="Grigoriev I.V."/>
            <person name="Watkinson S.C."/>
        </authorList>
    </citation>
    <scope>NUCLEOTIDE SEQUENCE [LARGE SCALE GENOMIC DNA]</scope>
    <source>
        <strain evidence="2">strain S7.3</strain>
    </source>
</reference>
<proteinExistence type="predicted"/>
<feature type="non-terminal residue" evidence="1">
    <location>
        <position position="143"/>
    </location>
</feature>
<sequence>MNQPAGIHDPVTGGVTTTFLVKSEGSHLAVTKGLSYGNPCTLGWRCGYSSTTKKASFYVDLSVISKSVKSMTVVLSFISKSGAVQPSVVSKFNLSKEKKKTVVLLTSRSAAKVLKYPTVSFKVTPQIEELSDQLTPTPETRIS</sequence>
<protein>
    <submittedName>
        <fullName evidence="1">Uncharacterized protein</fullName>
    </submittedName>
</protein>
<dbReference type="EMBL" id="GL945479">
    <property type="protein sequence ID" value="EGN99981.1"/>
    <property type="molecule type" value="Genomic_DNA"/>
</dbReference>
<dbReference type="Proteomes" id="UP000008063">
    <property type="component" value="Unassembled WGS sequence"/>
</dbReference>
<keyword evidence="2" id="KW-1185">Reference proteome</keyword>
<evidence type="ECO:0000313" key="1">
    <source>
        <dbReference type="EMBL" id="EGN99981.1"/>
    </source>
</evidence>
<dbReference type="AlphaFoldDB" id="F8PU42"/>